<dbReference type="AlphaFoldDB" id="A0A5D0TS98"/>
<reference evidence="2 3" key="1">
    <citation type="submission" date="2019-08" db="EMBL/GenBank/DDBJ databases">
        <title>Actinomadura sp. nov. CYP1-5 isolated from mountain soil.</title>
        <authorList>
            <person name="Songsumanus A."/>
            <person name="Kuncharoen N."/>
            <person name="Kudo T."/>
            <person name="Yuki M."/>
            <person name="Igarashi Y."/>
            <person name="Tanasupawat S."/>
        </authorList>
    </citation>
    <scope>NUCLEOTIDE SEQUENCE [LARGE SCALE GENOMIC DNA]</scope>
    <source>
        <strain evidence="2 3">GKU157</strain>
    </source>
</reference>
<sequence length="175" mass="18191">MNGTQHEDVMILTALARQLGQTRLRTQLIVSADPITLHVANGDYLNHAGQELLASDLHILRGGVVELLRWSAGDILGPADDLDAAFAKVCESLLIDDDALATDTSPRGAGGRVLRPAPPATLSLPQTVSAGADRTARGPSTGWGVPGRAVSRARRRAAPHTARPAAVSSVGAVQS</sequence>
<dbReference type="RefSeq" id="WP_148354986.1">
    <property type="nucleotide sequence ID" value="NZ_JBHSBF010000002.1"/>
</dbReference>
<proteinExistence type="predicted"/>
<accession>A0A5D0TS98</accession>
<protein>
    <submittedName>
        <fullName evidence="2">Uncharacterized protein</fullName>
    </submittedName>
</protein>
<evidence type="ECO:0000313" key="2">
    <source>
        <dbReference type="EMBL" id="TYC08644.1"/>
    </source>
</evidence>
<comment type="caution">
    <text evidence="2">The sequence shown here is derived from an EMBL/GenBank/DDBJ whole genome shotgun (WGS) entry which is preliminary data.</text>
</comment>
<feature type="region of interest" description="Disordered" evidence="1">
    <location>
        <begin position="105"/>
        <end position="175"/>
    </location>
</feature>
<organism evidence="2 3">
    <name type="scientific">Actinomadura syzygii</name>
    <dbReference type="NCBI Taxonomy" id="1427538"/>
    <lineage>
        <taxon>Bacteria</taxon>
        <taxon>Bacillati</taxon>
        <taxon>Actinomycetota</taxon>
        <taxon>Actinomycetes</taxon>
        <taxon>Streptosporangiales</taxon>
        <taxon>Thermomonosporaceae</taxon>
        <taxon>Actinomadura</taxon>
    </lineage>
</organism>
<evidence type="ECO:0000256" key="1">
    <source>
        <dbReference type="SAM" id="MobiDB-lite"/>
    </source>
</evidence>
<keyword evidence="3" id="KW-1185">Reference proteome</keyword>
<name>A0A5D0TS98_9ACTN</name>
<dbReference type="Proteomes" id="UP000322634">
    <property type="component" value="Unassembled WGS sequence"/>
</dbReference>
<evidence type="ECO:0000313" key="3">
    <source>
        <dbReference type="Proteomes" id="UP000322634"/>
    </source>
</evidence>
<gene>
    <name evidence="2" type="ORF">FXF65_37800</name>
</gene>
<dbReference type="EMBL" id="VSFF01000016">
    <property type="protein sequence ID" value="TYC08644.1"/>
    <property type="molecule type" value="Genomic_DNA"/>
</dbReference>